<evidence type="ECO:0000259" key="1">
    <source>
        <dbReference type="SMART" id="SM00989"/>
    </source>
</evidence>
<dbReference type="InterPro" id="IPR004096">
    <property type="entry name" value="V4R"/>
</dbReference>
<organism evidence="2 3">
    <name type="scientific">Ornithinibacillus halophilus</name>
    <dbReference type="NCBI Taxonomy" id="930117"/>
    <lineage>
        <taxon>Bacteria</taxon>
        <taxon>Bacillati</taxon>
        <taxon>Bacillota</taxon>
        <taxon>Bacilli</taxon>
        <taxon>Bacillales</taxon>
        <taxon>Bacillaceae</taxon>
        <taxon>Ornithinibacillus</taxon>
    </lineage>
</organism>
<reference evidence="2 3" key="1">
    <citation type="submission" date="2016-11" db="EMBL/GenBank/DDBJ databases">
        <authorList>
            <person name="Jaros S."/>
            <person name="Januszkiewicz K."/>
            <person name="Wedrychowicz H."/>
        </authorList>
    </citation>
    <scope>NUCLEOTIDE SEQUENCE [LARGE SCALE GENOMIC DNA]</scope>
    <source>
        <strain evidence="2 3">IBRC-M 10683</strain>
    </source>
</reference>
<dbReference type="Pfam" id="PF02830">
    <property type="entry name" value="V4R"/>
    <property type="match status" value="1"/>
</dbReference>
<name>A0A1M5HSW2_9BACI</name>
<dbReference type="STRING" id="930117.SAMN05216225_101940"/>
<dbReference type="SMART" id="SM00989">
    <property type="entry name" value="V4R"/>
    <property type="match status" value="1"/>
</dbReference>
<dbReference type="EMBL" id="FQVW01000019">
    <property type="protein sequence ID" value="SHG19036.1"/>
    <property type="molecule type" value="Genomic_DNA"/>
</dbReference>
<dbReference type="AlphaFoldDB" id="A0A1M5HSW2"/>
<evidence type="ECO:0000313" key="2">
    <source>
        <dbReference type="EMBL" id="SHG19036.1"/>
    </source>
</evidence>
<evidence type="ECO:0000313" key="3">
    <source>
        <dbReference type="Proteomes" id="UP000183988"/>
    </source>
</evidence>
<dbReference type="PANTHER" id="PTHR35090">
    <property type="entry name" value="DNA-DIRECTED RNA POLYMERASE SUBUNIT I"/>
    <property type="match status" value="1"/>
</dbReference>
<dbReference type="SUPFAM" id="SSF111126">
    <property type="entry name" value="Ligand-binding domain in the NO signalling and Golgi transport"/>
    <property type="match status" value="1"/>
</dbReference>
<dbReference type="Proteomes" id="UP000183988">
    <property type="component" value="Unassembled WGS sequence"/>
</dbReference>
<feature type="domain" description="4-vinyl reductase 4VR" evidence="1">
    <location>
        <begin position="86"/>
        <end position="148"/>
    </location>
</feature>
<dbReference type="RefSeq" id="WP_072890306.1">
    <property type="nucleotide sequence ID" value="NZ_FQVW01000019.1"/>
</dbReference>
<proteinExistence type="predicted"/>
<dbReference type="InterPro" id="IPR024096">
    <property type="entry name" value="NO_sig/Golgi_transp_ligand-bd"/>
</dbReference>
<dbReference type="PANTHER" id="PTHR35090:SF2">
    <property type="entry name" value="ARSR FAMILY TRANSCRIPTIONAL REGULATOR"/>
    <property type="match status" value="1"/>
</dbReference>
<accession>A0A1M5HSW2</accession>
<protein>
    <submittedName>
        <fullName evidence="2">Predicted hydrocarbon binding protein, contains 4VR domain</fullName>
    </submittedName>
</protein>
<dbReference type="OrthoDB" id="2601402at2"/>
<sequence>MNTFTFEDLKKIDRLKLGEDVPLELYRAIRLIGLNQGLPMEGKTTTLTIGRKIGSSLPVETVEDLFSIYEELKIGIPVLLEKTETTMLIRVEDCFCEGLPIQEGKMVCDLEGAILEGGLSKVLDKKLSVFEIKCNINGDEHCEYMVRILD</sequence>
<dbReference type="Gene3D" id="3.30.1380.20">
    <property type="entry name" value="Trafficking protein particle complex subunit 3"/>
    <property type="match status" value="1"/>
</dbReference>
<keyword evidence="3" id="KW-1185">Reference proteome</keyword>
<gene>
    <name evidence="2" type="ORF">SAMN05216225_101940</name>
</gene>